<accession>A0ABN2NDG4</accession>
<evidence type="ECO:0000313" key="1">
    <source>
        <dbReference type="EMBL" id="GAA1863192.1"/>
    </source>
</evidence>
<proteinExistence type="predicted"/>
<dbReference type="InterPro" id="IPR004378">
    <property type="entry name" value="F420H2_quin_Rdtase"/>
</dbReference>
<evidence type="ECO:0000313" key="2">
    <source>
        <dbReference type="Proteomes" id="UP001500449"/>
    </source>
</evidence>
<sequence>MPDVVAINAQMTRTILDGPAQPLAEGGYALRVLRSTGRRSGATRETPLGVLLLDGREYLVSPDPTRAWVHNLRAEPVAEIASADGSVQVTAALAGPGETTAAVAAYLRAVTVPWALRAFPVGPDASVEEIAEHLDSLAVFRLEPR</sequence>
<comment type="caution">
    <text evidence="1">The sequence shown here is derived from an EMBL/GenBank/DDBJ whole genome shotgun (WGS) entry which is preliminary data.</text>
</comment>
<dbReference type="RefSeq" id="WP_344421582.1">
    <property type="nucleotide sequence ID" value="NZ_BAAAQK010000018.1"/>
</dbReference>
<reference evidence="1 2" key="1">
    <citation type="journal article" date="2019" name="Int. J. Syst. Evol. Microbiol.">
        <title>The Global Catalogue of Microorganisms (GCM) 10K type strain sequencing project: providing services to taxonomists for standard genome sequencing and annotation.</title>
        <authorList>
            <consortium name="The Broad Institute Genomics Platform"/>
            <consortium name="The Broad Institute Genome Sequencing Center for Infectious Disease"/>
            <person name="Wu L."/>
            <person name="Ma J."/>
        </authorList>
    </citation>
    <scope>NUCLEOTIDE SEQUENCE [LARGE SCALE GENOMIC DNA]</scope>
    <source>
        <strain evidence="1 2">JCM 16009</strain>
    </source>
</reference>
<keyword evidence="2" id="KW-1185">Reference proteome</keyword>
<dbReference type="Pfam" id="PF04075">
    <property type="entry name" value="F420H2_quin_red"/>
    <property type="match status" value="1"/>
</dbReference>
<dbReference type="Gene3D" id="2.30.110.10">
    <property type="entry name" value="Electron Transport, Fmn-binding Protein, Chain A"/>
    <property type="match status" value="1"/>
</dbReference>
<protein>
    <submittedName>
        <fullName evidence="1">Nitroreductase family deazaflavin-dependent oxidoreductase</fullName>
    </submittedName>
</protein>
<gene>
    <name evidence="1" type="ORF">GCM10009836_49440</name>
</gene>
<dbReference type="Proteomes" id="UP001500449">
    <property type="component" value="Unassembled WGS sequence"/>
</dbReference>
<organism evidence="1 2">
    <name type="scientific">Pseudonocardia ailaonensis</name>
    <dbReference type="NCBI Taxonomy" id="367279"/>
    <lineage>
        <taxon>Bacteria</taxon>
        <taxon>Bacillati</taxon>
        <taxon>Actinomycetota</taxon>
        <taxon>Actinomycetes</taxon>
        <taxon>Pseudonocardiales</taxon>
        <taxon>Pseudonocardiaceae</taxon>
        <taxon>Pseudonocardia</taxon>
    </lineage>
</organism>
<name>A0ABN2NDG4_9PSEU</name>
<dbReference type="InterPro" id="IPR012349">
    <property type="entry name" value="Split_barrel_FMN-bd"/>
</dbReference>
<dbReference type="EMBL" id="BAAAQK010000018">
    <property type="protein sequence ID" value="GAA1863192.1"/>
    <property type="molecule type" value="Genomic_DNA"/>
</dbReference>